<comment type="caution">
    <text evidence="1">The sequence shown here is derived from an EMBL/GenBank/DDBJ whole genome shotgun (WGS) entry which is preliminary data.</text>
</comment>
<dbReference type="Proteomes" id="UP000290289">
    <property type="component" value="Chromosome 7"/>
</dbReference>
<protein>
    <submittedName>
        <fullName evidence="1">Uncharacterized protein</fullName>
    </submittedName>
</protein>
<evidence type="ECO:0000313" key="1">
    <source>
        <dbReference type="EMBL" id="RXH93837.1"/>
    </source>
</evidence>
<organism evidence="1 2">
    <name type="scientific">Malus domestica</name>
    <name type="common">Apple</name>
    <name type="synonym">Pyrus malus</name>
    <dbReference type="NCBI Taxonomy" id="3750"/>
    <lineage>
        <taxon>Eukaryota</taxon>
        <taxon>Viridiplantae</taxon>
        <taxon>Streptophyta</taxon>
        <taxon>Embryophyta</taxon>
        <taxon>Tracheophyta</taxon>
        <taxon>Spermatophyta</taxon>
        <taxon>Magnoliopsida</taxon>
        <taxon>eudicotyledons</taxon>
        <taxon>Gunneridae</taxon>
        <taxon>Pentapetalae</taxon>
        <taxon>rosids</taxon>
        <taxon>fabids</taxon>
        <taxon>Rosales</taxon>
        <taxon>Rosaceae</taxon>
        <taxon>Amygdaloideae</taxon>
        <taxon>Maleae</taxon>
        <taxon>Malus</taxon>
    </lineage>
</organism>
<proteinExistence type="predicted"/>
<dbReference type="AlphaFoldDB" id="A0A498JGA1"/>
<name>A0A498JGA1_MALDO</name>
<sequence>MYIKSPSGNSVSFGITPAPMDTACNTCITLKPSPVGSLLTPYPDFFPLQYNTHIGSSTIFVFSPGFFSHSRAILTSPIPISWRSFPVGIPSSRTSMGRHLGLSWITRLTLALRHPNRVPVIRVPPWRCPSPIRFPWSETGILHEGDMIGNDRKTARKRRKSFLGLDGPFLVDGWREICGGVFTVGVVGLGFWDHGDDTGSRGGGGCASTAAIRKIGGRY</sequence>
<dbReference type="EMBL" id="RDQH01000333">
    <property type="protein sequence ID" value="RXH93837.1"/>
    <property type="molecule type" value="Genomic_DNA"/>
</dbReference>
<accession>A0A498JGA1</accession>
<evidence type="ECO:0000313" key="2">
    <source>
        <dbReference type="Proteomes" id="UP000290289"/>
    </source>
</evidence>
<reference evidence="1 2" key="1">
    <citation type="submission" date="2018-10" db="EMBL/GenBank/DDBJ databases">
        <title>A high-quality apple genome assembly.</title>
        <authorList>
            <person name="Hu J."/>
        </authorList>
    </citation>
    <scope>NUCLEOTIDE SEQUENCE [LARGE SCALE GENOMIC DNA]</scope>
    <source>
        <strain evidence="2">cv. HFTH1</strain>
        <tissue evidence="1">Young leaf</tissue>
    </source>
</reference>
<keyword evidence="2" id="KW-1185">Reference proteome</keyword>
<gene>
    <name evidence="1" type="ORF">DVH24_015904</name>
</gene>